<dbReference type="AlphaFoldDB" id="A0A2H0KJW7"/>
<accession>A0A2H0KJW7</accession>
<reference evidence="1 2" key="1">
    <citation type="submission" date="2017-09" db="EMBL/GenBank/DDBJ databases">
        <title>Depth-based differentiation of microbial function through sediment-hosted aquifers and enrichment of novel symbionts in the deep terrestrial subsurface.</title>
        <authorList>
            <person name="Probst A.J."/>
            <person name="Ladd B."/>
            <person name="Jarett J.K."/>
            <person name="Geller-Mcgrath D.E."/>
            <person name="Sieber C.M."/>
            <person name="Emerson J.B."/>
            <person name="Anantharaman K."/>
            <person name="Thomas B.C."/>
            <person name="Malmstrom R."/>
            <person name="Stieglmeier M."/>
            <person name="Klingl A."/>
            <person name="Woyke T."/>
            <person name="Ryan C.M."/>
            <person name="Banfield J.F."/>
        </authorList>
    </citation>
    <scope>NUCLEOTIDE SEQUENCE [LARGE SCALE GENOMIC DNA]</scope>
    <source>
        <strain evidence="1">CG11_big_fil_rev_8_21_14_0_20_37_16</strain>
    </source>
</reference>
<dbReference type="EMBL" id="PCVK01000079">
    <property type="protein sequence ID" value="PIQ71548.1"/>
    <property type="molecule type" value="Genomic_DNA"/>
</dbReference>
<organism evidence="1 2">
    <name type="scientific">Candidatus Roizmanbacteria bacterium CG11_big_fil_rev_8_21_14_0_20_37_16</name>
    <dbReference type="NCBI Taxonomy" id="1974857"/>
    <lineage>
        <taxon>Bacteria</taxon>
        <taxon>Candidatus Roizmaniibacteriota</taxon>
    </lineage>
</organism>
<evidence type="ECO:0000313" key="1">
    <source>
        <dbReference type="EMBL" id="PIQ71548.1"/>
    </source>
</evidence>
<name>A0A2H0KJW7_9BACT</name>
<evidence type="ECO:0000313" key="2">
    <source>
        <dbReference type="Proteomes" id="UP000229497"/>
    </source>
</evidence>
<gene>
    <name evidence="1" type="ORF">COV87_02755</name>
</gene>
<sequence>MRNQEVPVKTQIPHLSFLNEEIKKNSGMSTTDIFNNPRFVANNFLEELKNSAQNGFNKRYFFGEVLRLLGWFASRTITIKQNSLYPFNKSMTGENKDLLMEYLIKDYDSSRELMLKGIMDYSYFAFPNEIRLNWVDEWVIQNKREHTKTGDDGLAWGETIRLNVGPKKEIIFEGRGRSLREGSQKIPHYIYQRDFSHYPDPVAYEEIYYRDNRLPLASMSNSFHSTNSDKYSNVALPGIQILVRSNNPKYAYVLINFDSKGNVEKHNIDSDPFFEGDKKKIQEMLLRTGVPGENEFKDLDPKLLKETFIQFASEGKEIGHEFYQAIIGEKYIEPKIELPKTVNPITRDEWNKIFSHYDKISLPFLNTNISQARRKIIRARIKKLDESGKKAAIDLLLQAVNQYINEYFVFFNLKIMSQTGEFSSYRNVFQAIKELKLAIADLERYVEESRELIGKSDRIKSWIVETDESLKSQIEALRKTLNLPSGFNDISWLHGENHGPILGVDYFHLNGETGKIDYRKPIEKDHYQYLSRISSDPIYEKETNPPDRLVETLSLNNRYDSRISLYYIQNPSGKITRRITLTTVSSNDDFPETYFTFYEDGKFDIGHGGTGGNPKIVEESKQELIKNGFVSETEIQLNVDFNKTWEAFIEKAKSGIVPTNIFDVLILQ</sequence>
<comment type="caution">
    <text evidence="1">The sequence shown here is derived from an EMBL/GenBank/DDBJ whole genome shotgun (WGS) entry which is preliminary data.</text>
</comment>
<protein>
    <submittedName>
        <fullName evidence="1">Uncharacterized protein</fullName>
    </submittedName>
</protein>
<proteinExistence type="predicted"/>
<dbReference type="Proteomes" id="UP000229497">
    <property type="component" value="Unassembled WGS sequence"/>
</dbReference>